<dbReference type="OrthoDB" id="240216at2759"/>
<dbReference type="InterPro" id="IPR023213">
    <property type="entry name" value="CAT-like_dom_sf"/>
</dbReference>
<dbReference type="PROSITE" id="PS00439">
    <property type="entry name" value="ACYLTRANSF_C_1"/>
    <property type="match status" value="1"/>
</dbReference>
<dbReference type="GO" id="GO:0004092">
    <property type="term" value="F:carnitine O-acetyltransferase activity"/>
    <property type="evidence" value="ECO:0007669"/>
    <property type="project" value="TreeGrafter"/>
</dbReference>
<gene>
    <name evidence="5" type="ORF">M422DRAFT_270989</name>
</gene>
<dbReference type="GO" id="GO:0005777">
    <property type="term" value="C:peroxisome"/>
    <property type="evidence" value="ECO:0007669"/>
    <property type="project" value="TreeGrafter"/>
</dbReference>
<dbReference type="Proteomes" id="UP000054279">
    <property type="component" value="Unassembled WGS sequence"/>
</dbReference>
<evidence type="ECO:0000256" key="3">
    <source>
        <dbReference type="ARBA" id="ARBA00023315"/>
    </source>
</evidence>
<dbReference type="InterPro" id="IPR000542">
    <property type="entry name" value="Carn_acyl_trans"/>
</dbReference>
<dbReference type="EMBL" id="KN837323">
    <property type="protein sequence ID" value="KIJ27801.1"/>
    <property type="molecule type" value="Genomic_DNA"/>
</dbReference>
<evidence type="ECO:0000256" key="1">
    <source>
        <dbReference type="ARBA" id="ARBA00005232"/>
    </source>
</evidence>
<proteinExistence type="inferred from homology"/>
<name>A0A0C9UR29_SPHS4</name>
<reference evidence="5 6" key="1">
    <citation type="submission" date="2014-06" db="EMBL/GenBank/DDBJ databases">
        <title>Evolutionary Origins and Diversification of the Mycorrhizal Mutualists.</title>
        <authorList>
            <consortium name="DOE Joint Genome Institute"/>
            <consortium name="Mycorrhizal Genomics Consortium"/>
            <person name="Kohler A."/>
            <person name="Kuo A."/>
            <person name="Nagy L.G."/>
            <person name="Floudas D."/>
            <person name="Copeland A."/>
            <person name="Barry K.W."/>
            <person name="Cichocki N."/>
            <person name="Veneault-Fourrey C."/>
            <person name="LaButti K."/>
            <person name="Lindquist E.A."/>
            <person name="Lipzen A."/>
            <person name="Lundell T."/>
            <person name="Morin E."/>
            <person name="Murat C."/>
            <person name="Riley R."/>
            <person name="Ohm R."/>
            <person name="Sun H."/>
            <person name="Tunlid A."/>
            <person name="Henrissat B."/>
            <person name="Grigoriev I.V."/>
            <person name="Hibbett D.S."/>
            <person name="Martin F."/>
        </authorList>
    </citation>
    <scope>NUCLEOTIDE SEQUENCE [LARGE SCALE GENOMIC DNA]</scope>
    <source>
        <strain evidence="5 6">SS14</strain>
    </source>
</reference>
<dbReference type="Gene3D" id="3.30.559.70">
    <property type="entry name" value="Choline/Carnitine o-acyltransferase, domain 2"/>
    <property type="match status" value="1"/>
</dbReference>
<dbReference type="SUPFAM" id="SSF52777">
    <property type="entry name" value="CoA-dependent acyltransferases"/>
    <property type="match status" value="1"/>
</dbReference>
<dbReference type="GO" id="GO:0009437">
    <property type="term" value="P:carnitine metabolic process"/>
    <property type="evidence" value="ECO:0007669"/>
    <property type="project" value="TreeGrafter"/>
</dbReference>
<evidence type="ECO:0000259" key="4">
    <source>
        <dbReference type="Pfam" id="PF00755"/>
    </source>
</evidence>
<sequence length="208" mass="23835">MSFSTPRKQQVPPGYSVDTCVGPMLRFEKSLPRLPVPTLSSTASKYLESVKPHVTPAVYEKTKKAVDEFVSSDLAKELQSRLEGRAAEPGRDNWLSDWWNDFAFTGYREPVVFSVSYFYVHLDDKTIKTPARRAATLLKALLSFRDLTESQQLEPEYAGQTPLAMSSYRWLFNSYRYPVKPSDTAKKFDPATNNQIVFVRKNKFYEVP</sequence>
<dbReference type="PANTHER" id="PTHR22589">
    <property type="entry name" value="CARNITINE O-ACYLTRANSFERASE"/>
    <property type="match status" value="1"/>
</dbReference>
<dbReference type="GO" id="GO:0005739">
    <property type="term" value="C:mitochondrion"/>
    <property type="evidence" value="ECO:0007669"/>
    <property type="project" value="TreeGrafter"/>
</dbReference>
<protein>
    <recommendedName>
        <fullName evidence="4">Choline/carnitine acyltransferase domain-containing protein</fullName>
    </recommendedName>
</protein>
<dbReference type="InterPro" id="IPR039551">
    <property type="entry name" value="Cho/carn_acyl_trans"/>
</dbReference>
<feature type="non-terminal residue" evidence="5">
    <location>
        <position position="1"/>
    </location>
</feature>
<feature type="domain" description="Choline/carnitine acyltransferase" evidence="4">
    <location>
        <begin position="34"/>
        <end position="207"/>
    </location>
</feature>
<accession>A0A0C9UR29</accession>
<dbReference type="Pfam" id="PF00755">
    <property type="entry name" value="Carn_acyltransf"/>
    <property type="match status" value="1"/>
</dbReference>
<dbReference type="AlphaFoldDB" id="A0A0C9UR29"/>
<keyword evidence="2" id="KW-0808">Transferase</keyword>
<dbReference type="InterPro" id="IPR042231">
    <property type="entry name" value="Cho/carn_acyl_trans_2"/>
</dbReference>
<dbReference type="Gene3D" id="3.30.559.10">
    <property type="entry name" value="Chloramphenicol acetyltransferase-like domain"/>
    <property type="match status" value="1"/>
</dbReference>
<keyword evidence="3" id="KW-0012">Acyltransferase</keyword>
<keyword evidence="6" id="KW-1185">Reference proteome</keyword>
<evidence type="ECO:0000256" key="2">
    <source>
        <dbReference type="ARBA" id="ARBA00022679"/>
    </source>
</evidence>
<dbReference type="PANTHER" id="PTHR22589:SF103">
    <property type="entry name" value="CARNITINE O-ACETYL-TRANSFERASE, ISOFORM A-RELATED"/>
    <property type="match status" value="1"/>
</dbReference>
<evidence type="ECO:0000313" key="6">
    <source>
        <dbReference type="Proteomes" id="UP000054279"/>
    </source>
</evidence>
<comment type="similarity">
    <text evidence="1">Belongs to the carnitine/choline acetyltransferase family.</text>
</comment>
<dbReference type="HOGENOM" id="CLU_1256798_0_0_1"/>
<organism evidence="5 6">
    <name type="scientific">Sphaerobolus stellatus (strain SS14)</name>
    <dbReference type="NCBI Taxonomy" id="990650"/>
    <lineage>
        <taxon>Eukaryota</taxon>
        <taxon>Fungi</taxon>
        <taxon>Dikarya</taxon>
        <taxon>Basidiomycota</taxon>
        <taxon>Agaricomycotina</taxon>
        <taxon>Agaricomycetes</taxon>
        <taxon>Phallomycetidae</taxon>
        <taxon>Geastrales</taxon>
        <taxon>Sphaerobolaceae</taxon>
        <taxon>Sphaerobolus</taxon>
    </lineage>
</organism>
<evidence type="ECO:0000313" key="5">
    <source>
        <dbReference type="EMBL" id="KIJ27801.1"/>
    </source>
</evidence>